<dbReference type="RefSeq" id="WP_282010304.1">
    <property type="nucleotide sequence ID" value="NZ_OX336137.1"/>
</dbReference>
<accession>A0ABN8VWZ0</accession>
<evidence type="ECO:0000313" key="1">
    <source>
        <dbReference type="EMBL" id="CAI2717359.1"/>
    </source>
</evidence>
<dbReference type="EMBL" id="OX336137">
    <property type="protein sequence ID" value="CAI2717359.1"/>
    <property type="molecule type" value="Genomic_DNA"/>
</dbReference>
<evidence type="ECO:0000313" key="2">
    <source>
        <dbReference type="Proteomes" id="UP001157733"/>
    </source>
</evidence>
<dbReference type="Proteomes" id="UP001157733">
    <property type="component" value="Chromosome"/>
</dbReference>
<gene>
    <name evidence="1" type="ORF">NSPWAT_0500</name>
</gene>
<proteinExistence type="predicted"/>
<sequence>MNTLGKLKLDLMGRGVVLPDKVRKDELVAASMYQDRGREELALLLSEDFFVRATVQPEGHDSPTLHMETDRFVLRDGAEETKVRLIPPPQFLQVADPAKKPVAANIQMDGYCLNLFLRADPETEKLNMPEKDIIALIRSAFEEGVADLVQLNLEFCEKEDRCLHAMTPVMKSIKKNFRTFVALRGFLPDNLATIDHMYAAGVDIMVFAFTGTGLSREKEQRALEYSTGVFTPGSVFIEVGFGHGDLSAVQEQLTQLTRLGVIPLLKLPEDGVRDAAEFERIHTLVQHLTHYAQQHKLHLKWLYPSGRMVTPLDAPFFTDSPATARLALRPVYKSRLGRTALEGFAALRRKLRVKNISDSYESAGL</sequence>
<protein>
    <submittedName>
        <fullName evidence="1">Uncharacterized protein</fullName>
    </submittedName>
</protein>
<reference evidence="1 2" key="1">
    <citation type="submission" date="2022-09" db="EMBL/GenBank/DDBJ databases">
        <authorList>
            <person name="Kop L."/>
        </authorList>
    </citation>
    <scope>NUCLEOTIDE SEQUENCE [LARGE SCALE GENOMIC DNA]</scope>
    <source>
        <strain evidence="1 2">347</strain>
    </source>
</reference>
<name>A0ABN8VWZ0_9BACT</name>
<organism evidence="1 2">
    <name type="scientific">Nitrospina watsonii</name>
    <dbReference type="NCBI Taxonomy" id="1323948"/>
    <lineage>
        <taxon>Bacteria</taxon>
        <taxon>Pseudomonadati</taxon>
        <taxon>Nitrospinota/Tectimicrobiota group</taxon>
        <taxon>Nitrospinota</taxon>
        <taxon>Nitrospinia</taxon>
        <taxon>Nitrospinales</taxon>
        <taxon>Nitrospinaceae</taxon>
        <taxon>Nitrospina</taxon>
    </lineage>
</organism>
<keyword evidence="2" id="KW-1185">Reference proteome</keyword>